<name>A0ABM0ZST6_ECHTE</name>
<sequence length="300" mass="32850">MLSPTLPRLPPAPPGFSDSPLLKEENKQQGENKDKVPANEQNGKHLKDVKEYTFTTQNINGTGPEISLRATTDINFLLKNSLTSTETSTTKSTEGVTENPPGDSTAEEGHVEGHDNNLRKTTKSQNEPEFWTMLEKAINGTPRSHVDIDEKDQLFNPIPSSDLNPPGAIAGTIQDIKLRLMLGVSLMSLFLFLVLLTLCAVTMYKLRKLAKKECDAKYSVNPNLAQMSYFRPSEGVSDTSFSKSAASSTFLGNSPSAMKKLGPKKEKSKTMVETVLPAPEDPEGLEVVDANEEQNVEMLP</sequence>
<keyword evidence="2" id="KW-1133">Transmembrane helix</keyword>
<dbReference type="Proteomes" id="UP000694863">
    <property type="component" value="Unplaced"/>
</dbReference>
<feature type="compositionally biased region" description="Basic and acidic residues" evidence="1">
    <location>
        <begin position="21"/>
        <end position="48"/>
    </location>
</feature>
<proteinExistence type="predicted"/>
<feature type="transmembrane region" description="Helical" evidence="2">
    <location>
        <begin position="180"/>
        <end position="204"/>
    </location>
</feature>
<dbReference type="InterPro" id="IPR029282">
    <property type="entry name" value="Eqtn/Afaf"/>
</dbReference>
<accession>A0ABM0ZST6</accession>
<keyword evidence="2" id="KW-0812">Transmembrane</keyword>
<feature type="region of interest" description="Disordered" evidence="1">
    <location>
        <begin position="84"/>
        <end position="123"/>
    </location>
</feature>
<feature type="region of interest" description="Disordered" evidence="1">
    <location>
        <begin position="1"/>
        <end position="48"/>
    </location>
</feature>
<feature type="compositionally biased region" description="Low complexity" evidence="1">
    <location>
        <begin position="84"/>
        <end position="98"/>
    </location>
</feature>
<evidence type="ECO:0000256" key="2">
    <source>
        <dbReference type="SAM" id="Phobius"/>
    </source>
</evidence>
<evidence type="ECO:0000313" key="4">
    <source>
        <dbReference type="RefSeq" id="XP_012862618.2"/>
    </source>
</evidence>
<evidence type="ECO:0000256" key="1">
    <source>
        <dbReference type="SAM" id="MobiDB-lite"/>
    </source>
</evidence>
<reference evidence="4" key="1">
    <citation type="submission" date="2025-08" db="UniProtKB">
        <authorList>
            <consortium name="RefSeq"/>
        </authorList>
    </citation>
    <scope>IDENTIFICATION</scope>
</reference>
<feature type="compositionally biased region" description="Basic and acidic residues" evidence="1">
    <location>
        <begin position="107"/>
        <end position="118"/>
    </location>
</feature>
<protein>
    <submittedName>
        <fullName evidence="4">Equatorin</fullName>
    </submittedName>
</protein>
<feature type="compositionally biased region" description="Acidic residues" evidence="1">
    <location>
        <begin position="280"/>
        <end position="300"/>
    </location>
</feature>
<dbReference type="RefSeq" id="XP_012862618.2">
    <property type="nucleotide sequence ID" value="XM_013007164.2"/>
</dbReference>
<organism evidence="3 4">
    <name type="scientific">Echinops telfairi</name>
    <name type="common">Lesser hedgehog tenrec</name>
    <dbReference type="NCBI Taxonomy" id="9371"/>
    <lineage>
        <taxon>Eukaryota</taxon>
        <taxon>Metazoa</taxon>
        <taxon>Chordata</taxon>
        <taxon>Craniata</taxon>
        <taxon>Vertebrata</taxon>
        <taxon>Euteleostomi</taxon>
        <taxon>Mammalia</taxon>
        <taxon>Eutheria</taxon>
        <taxon>Afrotheria</taxon>
        <taxon>Tenrecidae</taxon>
        <taxon>Tenrecinae</taxon>
        <taxon>Echinops</taxon>
    </lineage>
</organism>
<feature type="region of interest" description="Disordered" evidence="1">
    <location>
        <begin position="276"/>
        <end position="300"/>
    </location>
</feature>
<dbReference type="PANTHER" id="PTHR36874">
    <property type="entry name" value="EQUATORIN"/>
    <property type="match status" value="1"/>
</dbReference>
<dbReference type="GeneID" id="101658826"/>
<evidence type="ECO:0000313" key="3">
    <source>
        <dbReference type="Proteomes" id="UP000694863"/>
    </source>
</evidence>
<keyword evidence="2" id="KW-0472">Membrane</keyword>
<gene>
    <name evidence="4" type="primary">EQTN</name>
</gene>
<keyword evidence="3" id="KW-1185">Reference proteome</keyword>
<dbReference type="Pfam" id="PF15339">
    <property type="entry name" value="Afaf"/>
    <property type="match status" value="1"/>
</dbReference>
<dbReference type="PANTHER" id="PTHR36874:SF1">
    <property type="entry name" value="EQUATORIN"/>
    <property type="match status" value="1"/>
</dbReference>